<sequence>MFLESVIRRRLLSWLSPWLRRSPELELKVGIVRSHAIAKDLQFDVTVLNDGDSSIYVFEELTIGEFSVRFSNWSVHSFSIEVRDVKVALSVRESEREGVRNVQKSKDRGSNDLEKKLSAMDPEGAALHEALRKLSAATPSANGIKASILNIIYRHCLLEIHDIKLQLRFPMFNDGMTWVSEAKELTVFSQHLERGCLLRDIISTTITPLRESSLVMNLRGFEIGFKRNDQITNTFFCKDLLSYAMLRDLQFVDLNLHVPELKISSSPLDVTVLFLCWEVLARKVKHPRNGRYLWKVAAIRISNMTSSPRVTLYRLITNVILWLRYLHCYEDLLSLVGYPSIHTLEKSAMRLSEDKTFMGMVRHRLKVISDMEKELYPDAIARARRIGRYRLSKETSVEVVTVGRFTHSLKFLYSMLALLTCVIRALYKVLKYIVSLDFLRTLLLQEQEDDGSLEGPSGKSHLESNFGLNIETVLFTISLNKERHHTLTDNVETQSGLLYSNFPSFHVTIGAISVKYSDNIFEQSLLLASGKFTVSTTILGAASAGGSSSRSAWHGARGHQDGNLTSLETIIWGEPLANHLSSVIREYKDTDPAVAGGGSYLQKFLGEMWMKWQATCHKFEETDAAFTSNLFILFEIKSYAIYPGPSSSASGFLKCNLMVGKLNLALRCSSTASIALLFRQMNQAFCWREDSRNNLHSAHPKASGDQSDISWNSKYRYYLGDVKEALLKILPEKHIELGAFIAGPQIEISFQKDGFIKGNNMYDDCQLAFELHDIEIALWPTSESDLNKLTKCNKYGDSEPKNVMLDEPFKLDIATADEEKYMSKMLILLSIYLRSGGLKAYVENFRMKQKMQFFELNPLIFQLSSFRKYGHSFTGSSIALSGTFYGIASGITTQLYMDGIHILVQAVLDVLSERILSVETVPIGLTQESVLKDLAYADSKDEDGAMKESLFLDKATSFLIKGDFKLCQIDLILQKSWSSNELGSFIKSSDAGRIGGHSMLDHGIRMTLKETSINMLCEESKMEVLLDLLKIQSTVFRYDSKTRSSDYSPSETLTLSSLHSLYETAFSNLTVTLCWGSPQQGTMISEVDGTVSISDSHTTETDAMASFLGRWLVINISIGELLLVKNSVKDFLLGAHEMKKLILSLSVGGEFQLVSLKIQGGLVLIEVGALAACFGLCASYIQFVQDFLHSVQSSCKHTGKTEHVASTITLNGNPSEDDIREVLHSSDQNGSEQMKVFTLQMSQFSLVLAAEEESGVVREIIQEVDLNLKFELVNKRRKFLFELLRISVASQVSHANDSDEMYVPHFSSTKSRRSPPVSSSENLIAAHGQLERAGVIDCESSSRDASEDSSAILVVRISHKRFILKHCRAFIHVDTIDNGPASLIGASVGGGSISGVDLTISLSEIEMILSAVGSLSRISSKGTTNESKPRQWFNNQEIVSSVEELVPNGAVVAIQDVDQHMYFAVEGERDKYSLVGVLHYSLAGERAFFRVNYQSEGMWRSSNQWFSLLSLHAKDESGQPLRLTYRRGSGFVEVSSRCDSRSSLFRAVSCKPESIKGDVGWDPYNQLIKGTFYLLNKKNDCAIAFVNGIPEFVRKPGNPFKLKVFQETDLCHNSIVPNSSIEASTGTILQHNGNIAEGMSGQGQCSPLIDIKVEKISLTIVHELLDEEDLFPLLQSSIDNTQLIVQILPAKVRIVCTMTTWLDYFDSEVTSWRHLVNPVEVCIFCHSRFLVDDRDIVKHVAPLYFYCRTKELDISLNEVSLDILLFVIGKLDIAGPFSVKSATIIPNRCKVENQTGATLLCQFYSQQRLKIAQMQSAYIRLKHSVLADQVSPPAVSIQLGFLSSVTTAPIHLSLSETQTVAWRTRIVSLDGSKTYPGPFLVIDIARNAEDGLSIVVSPLIRVHNETNFSMELRFQRPQQEKDEVALALLKKKGTLDDSMGMFDAVNLSGGLKKAIASLTLGNFLFSFRPEIPQDLLNTGSSLSVEWSDDIRGGKAVRLPGVFDKLSYKVRRALSSESVKISFTTACCTVNSSNSCMGKLHFLIQSCTRDVPIRQPDDGNEHSPVALKEQKEIFLLPTVRVSNFLQSEIIVTLSDSDQVTTTFGNQATLSSGSTADFYANPAIIYFNVTLTAFSSSCKPLNSSDWVKRLLKNGKDISFLDVNLDFGGGKYIASLRLSRGRSGILEAFIFTPYALKNKTGFPLYICTPNQKPLPRDEMRKLLVNLSPDMGLYLPPDSITSWFLKSTKLRIHLLEDHICETALDLNSLSGLSEVKLDMDKGMKNKYFTKFGVAVAPAFGEVPAQLVTMVPRYVVINNSEKDIMVRQCYLEDDMASMIIVKSGQRAVLMLCDTINRREFSLFENFIRKHRSSNDDLVLFVQFQLSGTDFGWSGPVCVASLGRFFLKFRRQRLNQGSESNKNPTEFANVYVVEDGSSLIMHFQKPPSVKLPYRIENRLHDARVTYYQKDSSEFEDLPPDSCIDYVWDDLTLPHKLVVQIGDIHQLHEINLDKVREWKPFFKVGRYEGLSSHMLPNKKLRNDKSKVVGLRDLIKVGYEVYADGPTRVLCISEISDSQKVDQAFHSCGKIRLRIPHLAIHIFELKKVDGSEPSVDTQILISRLRDINMDALFTDRQKYSQISVQSLDVVPRWVGAPFAAVLRRHHLPGDDPNDCILKIVIILQSTNSTVRHVKYSSIILQPVDINLDEETLMKFVPFWRSSLSESNKPSRQYYFDHFEIHPIKIPPMRNVVVELNGVSVTHALVTMRELSIRCAQHYTWYAMRAIYIAKGSPLLPPGFASIFDDLASSSLDVFFDPSHGLMKLPGLTLGTFKLLSKSIGGKGFSGTKRYFGDLRKTLMSAGSNVLFAAVTEVSDSVLKGAETSGFDGMFRGFHQGILKLAMEPSVLGSALLEGGPDRVIKLDKSPGVDELYIEGYLQAMLDMIYKQEYLQVRVIDNQVNLKNMPPNSSLIEEIMDRVREFLVSKALLKGDPSTSSRPLRHLRGETEWRIGPTVMTLCEHLFVSFAIRMLRNQASKVTPKIKWKKEPQESGQKDEAVEGPIGEEPPPKGRFIWKWGIGQFVLSGVLAYVDDIYSTKFYRMEQLYIEGYLQAMLDMIYKQEYLQVRVIDNQVNLKNMPPNSSLIEEIMDRVREFLVSKALLKGDPSTSSRPLRHLRGETEWRIGPTVMTLCEHLFVSFAIRMLRNQASKVTPKIKWKKEPQESGQKDEAVEGPIGEEPPPKGRFIWKWGIGQFVLSGVLAYVDGRLCRYIPNPVARRIVSGFLLSFLDKKDDK</sequence>
<reference evidence="4" key="1">
    <citation type="journal article" date="2017" name="Plant J.">
        <title>The pomegranate (Punica granatum L.) genome and the genomics of punicalagin biosynthesis.</title>
        <authorList>
            <person name="Qin G."/>
            <person name="Xu C."/>
            <person name="Ming R."/>
            <person name="Tang H."/>
            <person name="Guyot R."/>
            <person name="Kramer E.M."/>
            <person name="Hu Y."/>
            <person name="Yi X."/>
            <person name="Qi Y."/>
            <person name="Xu X."/>
            <person name="Gao Z."/>
            <person name="Pan H."/>
            <person name="Jian J."/>
            <person name="Tian Y."/>
            <person name="Yue Z."/>
            <person name="Xu Y."/>
        </authorList>
    </citation>
    <scope>NUCLEOTIDE SEQUENCE [LARGE SCALE GENOMIC DNA]</scope>
    <source>
        <strain evidence="4">cv. Dabenzi</strain>
    </source>
</reference>
<dbReference type="InterPro" id="IPR009543">
    <property type="entry name" value="VPS13_VAB"/>
</dbReference>
<accession>A0A218W0F9</accession>
<comment type="caution">
    <text evidence="3">The sequence shown here is derived from an EMBL/GenBank/DDBJ whole genome shotgun (WGS) entry which is preliminary data.</text>
</comment>
<feature type="region of interest" description="Disordered" evidence="1">
    <location>
        <begin position="3033"/>
        <end position="3055"/>
    </location>
</feature>
<organism evidence="3 4">
    <name type="scientific">Punica granatum</name>
    <name type="common">Pomegranate</name>
    <dbReference type="NCBI Taxonomy" id="22663"/>
    <lineage>
        <taxon>Eukaryota</taxon>
        <taxon>Viridiplantae</taxon>
        <taxon>Streptophyta</taxon>
        <taxon>Embryophyta</taxon>
        <taxon>Tracheophyta</taxon>
        <taxon>Spermatophyta</taxon>
        <taxon>Magnoliopsida</taxon>
        <taxon>eudicotyledons</taxon>
        <taxon>Gunneridae</taxon>
        <taxon>Pentapetalae</taxon>
        <taxon>rosids</taxon>
        <taxon>malvids</taxon>
        <taxon>Myrtales</taxon>
        <taxon>Lythraceae</taxon>
        <taxon>Punica</taxon>
    </lineage>
</organism>
<feature type="compositionally biased region" description="Basic and acidic residues" evidence="1">
    <location>
        <begin position="3036"/>
        <end position="3048"/>
    </location>
</feature>
<dbReference type="InterPro" id="IPR026847">
    <property type="entry name" value="VPS13"/>
</dbReference>
<feature type="region of interest" description="Disordered" evidence="1">
    <location>
        <begin position="3205"/>
        <end position="3227"/>
    </location>
</feature>
<dbReference type="GO" id="GO:0045053">
    <property type="term" value="P:protein retention in Golgi apparatus"/>
    <property type="evidence" value="ECO:0007669"/>
    <property type="project" value="TreeGrafter"/>
</dbReference>
<evidence type="ECO:0000256" key="1">
    <source>
        <dbReference type="SAM" id="MobiDB-lite"/>
    </source>
</evidence>
<dbReference type="GO" id="GO:0006623">
    <property type="term" value="P:protein targeting to vacuole"/>
    <property type="evidence" value="ECO:0007669"/>
    <property type="project" value="TreeGrafter"/>
</dbReference>
<evidence type="ECO:0000313" key="4">
    <source>
        <dbReference type="Proteomes" id="UP000197138"/>
    </source>
</evidence>
<proteinExistence type="predicted"/>
<dbReference type="PANTHER" id="PTHR16166">
    <property type="entry name" value="VACUOLAR PROTEIN SORTING-ASSOCIATED PROTEIN VPS13"/>
    <property type="match status" value="1"/>
</dbReference>
<dbReference type="Proteomes" id="UP000197138">
    <property type="component" value="Unassembled WGS sequence"/>
</dbReference>
<evidence type="ECO:0000259" key="2">
    <source>
        <dbReference type="Pfam" id="PF25036"/>
    </source>
</evidence>
<protein>
    <recommendedName>
        <fullName evidence="2">Vacuolar protein sorting-associated protein 13 VPS13 adaptor binding domain-containing protein</fullName>
    </recommendedName>
</protein>
<gene>
    <name evidence="3" type="ORF">CDL15_Pgr013531</name>
</gene>
<feature type="compositionally biased region" description="Basic and acidic residues" evidence="1">
    <location>
        <begin position="3208"/>
        <end position="3220"/>
    </location>
</feature>
<dbReference type="PANTHER" id="PTHR16166:SF130">
    <property type="entry name" value="PROTEIN SORTING-ASSOCIATED PROTEIN, PUTATIVE (DUF1162)-RELATED"/>
    <property type="match status" value="1"/>
</dbReference>
<dbReference type="Pfam" id="PF25036">
    <property type="entry name" value="VPS13_VAB"/>
    <property type="match status" value="1"/>
</dbReference>
<evidence type="ECO:0000313" key="3">
    <source>
        <dbReference type="EMBL" id="OWM66314.1"/>
    </source>
</evidence>
<dbReference type="EMBL" id="MTKT01005554">
    <property type="protein sequence ID" value="OWM66314.1"/>
    <property type="molecule type" value="Genomic_DNA"/>
</dbReference>
<name>A0A218W0F9_PUNGR</name>
<feature type="domain" description="Vacuolar protein sorting-associated protein 13 VPS13 adaptor binding" evidence="2">
    <location>
        <begin position="2071"/>
        <end position="2483"/>
    </location>
</feature>